<evidence type="ECO:0000313" key="3">
    <source>
        <dbReference type="Proteomes" id="UP000215215"/>
    </source>
</evidence>
<organism evidence="2 3">
    <name type="scientific">candidate division WOR-3 bacterium JGI_Cruoil_03_44_89</name>
    <dbReference type="NCBI Taxonomy" id="1973748"/>
    <lineage>
        <taxon>Bacteria</taxon>
        <taxon>Bacteria division WOR-3</taxon>
    </lineage>
</organism>
<proteinExistence type="predicted"/>
<dbReference type="PANTHER" id="PTHR43179">
    <property type="entry name" value="RHAMNOSYLTRANSFERASE WBBL"/>
    <property type="match status" value="1"/>
</dbReference>
<dbReference type="Proteomes" id="UP000215215">
    <property type="component" value="Unassembled WGS sequence"/>
</dbReference>
<dbReference type="SUPFAM" id="SSF53448">
    <property type="entry name" value="Nucleotide-diphospho-sugar transferases"/>
    <property type="match status" value="1"/>
</dbReference>
<dbReference type="EMBL" id="NOZQ01000230">
    <property type="protein sequence ID" value="OYD13646.1"/>
    <property type="molecule type" value="Genomic_DNA"/>
</dbReference>
<evidence type="ECO:0000313" key="2">
    <source>
        <dbReference type="EMBL" id="OYD13646.1"/>
    </source>
</evidence>
<feature type="domain" description="Glycosyltransferase 2-like" evidence="1">
    <location>
        <begin position="4"/>
        <end position="140"/>
    </location>
</feature>
<dbReference type="PANTHER" id="PTHR43179:SF7">
    <property type="entry name" value="RHAMNOSYLTRANSFERASE WBBL"/>
    <property type="match status" value="1"/>
</dbReference>
<protein>
    <recommendedName>
        <fullName evidence="1">Glycosyltransferase 2-like domain-containing protein</fullName>
    </recommendedName>
</protein>
<name>A0A235BN85_UNCW3</name>
<dbReference type="Pfam" id="PF00535">
    <property type="entry name" value="Glycos_transf_2"/>
    <property type="match status" value="1"/>
</dbReference>
<dbReference type="AlphaFoldDB" id="A0A235BN85"/>
<reference evidence="2 3" key="1">
    <citation type="submission" date="2017-07" db="EMBL/GenBank/DDBJ databases">
        <title>Recovery of genomes from metagenomes via a dereplication, aggregation, and scoring strategy.</title>
        <authorList>
            <person name="Sieber C.M."/>
            <person name="Probst A.J."/>
            <person name="Sharrar A."/>
            <person name="Thomas B.C."/>
            <person name="Hess M."/>
            <person name="Tringe S.G."/>
            <person name="Banfield J.F."/>
        </authorList>
    </citation>
    <scope>NUCLEOTIDE SEQUENCE [LARGE SCALE GENOMIC DNA]</scope>
    <source>
        <strain evidence="2">JGI_Cruoil_03_44_89</strain>
    </source>
</reference>
<gene>
    <name evidence="2" type="ORF">CH333_10705</name>
</gene>
<dbReference type="InterPro" id="IPR029044">
    <property type="entry name" value="Nucleotide-diphossugar_trans"/>
</dbReference>
<sequence>MELSIIIVNYYTENELFRCISSISQSRINADYEIIVVNNASKGKRFNEMKDRFNIRTIQNIKNVGFARAVNQGICRSKGKYILLLNPDTMVEQNTIQTLLDHIKEKNDAGCVAPAITYPNGKLQPSVRSFPSFIRVFFGRQSLLTRLFPNNPITRSYLLPETNCTKIQEVDWVTGACLMTRKDILDEVGLLDERFFLFVEDADFCYRLKEHGYKVYYIPNVRTIHTFGAATDKFWQRSLLSHNFGMFMFFEKHYNPNVVLKSLLFFGLALRVSYIFTFHIVMDQFKALGFSHTAH</sequence>
<accession>A0A235BN85</accession>
<evidence type="ECO:0000259" key="1">
    <source>
        <dbReference type="Pfam" id="PF00535"/>
    </source>
</evidence>
<comment type="caution">
    <text evidence="2">The sequence shown here is derived from an EMBL/GenBank/DDBJ whole genome shotgun (WGS) entry which is preliminary data.</text>
</comment>
<dbReference type="InterPro" id="IPR001173">
    <property type="entry name" value="Glyco_trans_2-like"/>
</dbReference>
<dbReference type="CDD" id="cd04186">
    <property type="entry name" value="GT_2_like_c"/>
    <property type="match status" value="1"/>
</dbReference>
<dbReference type="Gene3D" id="3.90.550.10">
    <property type="entry name" value="Spore Coat Polysaccharide Biosynthesis Protein SpsA, Chain A"/>
    <property type="match status" value="1"/>
</dbReference>